<keyword evidence="1" id="KW-1133">Transmembrane helix</keyword>
<reference evidence="2 3" key="1">
    <citation type="submission" date="2013-02" db="EMBL/GenBank/DDBJ databases">
        <title>The Genome Sequence of Helicobacter bilis WiWa.</title>
        <authorList>
            <consortium name="The Broad Institute Genome Sequencing Platform"/>
            <person name="Ward D."/>
            <person name="Overstreet A.-M.C."/>
            <person name="Ramer-Tait A.E."/>
            <person name="Phillips G.J."/>
            <person name="Wannemuehler M.J."/>
            <person name="Walker B."/>
            <person name="Young S.K."/>
            <person name="Zeng Q."/>
            <person name="Gargeya S."/>
            <person name="Fitzgerald M."/>
            <person name="Haas B."/>
            <person name="Abouelleil A."/>
            <person name="Alvarado L."/>
            <person name="Arachchi H.M."/>
            <person name="Berlin A.M."/>
            <person name="Chapman S.B."/>
            <person name="Dewar J."/>
            <person name="Goldberg J."/>
            <person name="Griggs A."/>
            <person name="Gujja S."/>
            <person name="Hansen M."/>
            <person name="Howarth C."/>
            <person name="Imamovic A."/>
            <person name="Larimer J."/>
            <person name="McCowan C."/>
            <person name="Murphy C."/>
            <person name="Neiman D."/>
            <person name="Pearson M."/>
            <person name="Priest M."/>
            <person name="Roberts A."/>
            <person name="Saif S."/>
            <person name="Shea T."/>
            <person name="Sisk P."/>
            <person name="Sykes S."/>
            <person name="Wortman J."/>
            <person name="Nusbaum C."/>
            <person name="Birren B."/>
        </authorList>
    </citation>
    <scope>NUCLEOTIDE SEQUENCE [LARGE SCALE GENOMIC DNA]</scope>
    <source>
        <strain evidence="2 3">WiWa</strain>
    </source>
</reference>
<accession>N2BFZ2</accession>
<dbReference type="HOGENOM" id="CLU_1508603_0_0_7"/>
<dbReference type="RefSeq" id="WP_004086833.1">
    <property type="nucleotide sequence ID" value="NZ_KB822515.1"/>
</dbReference>
<evidence type="ECO:0000256" key="1">
    <source>
        <dbReference type="SAM" id="Phobius"/>
    </source>
</evidence>
<dbReference type="Gene3D" id="3.30.450.20">
    <property type="entry name" value="PAS domain"/>
    <property type="match status" value="1"/>
</dbReference>
<comment type="caution">
    <text evidence="2">The sequence shown here is derived from an EMBL/GenBank/DDBJ whole genome shotgun (WGS) entry which is preliminary data.</text>
</comment>
<organism evidence="2 3">
    <name type="scientific">Helicobacter bilis WiWa</name>
    <dbReference type="NCBI Taxonomy" id="1235804"/>
    <lineage>
        <taxon>Bacteria</taxon>
        <taxon>Pseudomonadati</taxon>
        <taxon>Campylobacterota</taxon>
        <taxon>Epsilonproteobacteria</taxon>
        <taxon>Campylobacterales</taxon>
        <taxon>Helicobacteraceae</taxon>
        <taxon>Helicobacter</taxon>
    </lineage>
</organism>
<name>N2BFZ2_9HELI</name>
<sequence length="178" mass="19530">MNLAVKTRVALIASFIIAVAIIGLSIGNMIMNKKVSMGNTLHAQADQLHTVDLMLQDVNIRSATALKGLATMIESMPYEKLDSKEKIIANVGPLLRGHRITAGLLGSYIGLPTGEIIEDNITNTTKLFGVRGGQGQSYNAAQRSWYIGAVKNNGLFQTEVYQDDITWRTKHYLCYTNT</sequence>
<feature type="transmembrane region" description="Helical" evidence="1">
    <location>
        <begin position="12"/>
        <end position="31"/>
    </location>
</feature>
<keyword evidence="1" id="KW-0472">Membrane</keyword>
<dbReference type="Proteomes" id="UP000012527">
    <property type="component" value="Unassembled WGS sequence"/>
</dbReference>
<dbReference type="GeneID" id="68902220"/>
<dbReference type="AlphaFoldDB" id="N2BFZ2"/>
<dbReference type="PATRIC" id="fig|1235804.3.peg.1165"/>
<keyword evidence="1" id="KW-0812">Transmembrane</keyword>
<dbReference type="EMBL" id="AQFW01000012">
    <property type="protein sequence ID" value="EMZ39091.1"/>
    <property type="molecule type" value="Genomic_DNA"/>
</dbReference>
<evidence type="ECO:0000313" key="3">
    <source>
        <dbReference type="Proteomes" id="UP000012527"/>
    </source>
</evidence>
<proteinExistence type="predicted"/>
<protein>
    <recommendedName>
        <fullName evidence="4">Methyl-accepting chemotaxis protein</fullName>
    </recommendedName>
</protein>
<evidence type="ECO:0008006" key="4">
    <source>
        <dbReference type="Google" id="ProtNLM"/>
    </source>
</evidence>
<evidence type="ECO:0000313" key="2">
    <source>
        <dbReference type="EMBL" id="EMZ39091.1"/>
    </source>
</evidence>
<gene>
    <name evidence="2" type="ORF">C826_01067</name>
</gene>